<gene>
    <name evidence="2" type="ORF">GCM10010269_74390</name>
</gene>
<dbReference type="InterPro" id="IPR050228">
    <property type="entry name" value="Carboxylesterase_BioH"/>
</dbReference>
<dbReference type="AlphaFoldDB" id="A0A918G9N3"/>
<keyword evidence="2" id="KW-0378">Hydrolase</keyword>
<proteinExistence type="predicted"/>
<evidence type="ECO:0000313" key="2">
    <source>
        <dbReference type="EMBL" id="GGS24817.1"/>
    </source>
</evidence>
<organism evidence="2 3">
    <name type="scientific">Streptomyces humidus</name>
    <dbReference type="NCBI Taxonomy" id="52259"/>
    <lineage>
        <taxon>Bacteria</taxon>
        <taxon>Bacillati</taxon>
        <taxon>Actinomycetota</taxon>
        <taxon>Actinomycetes</taxon>
        <taxon>Kitasatosporales</taxon>
        <taxon>Streptomycetaceae</taxon>
        <taxon>Streptomyces</taxon>
    </lineage>
</organism>
<feature type="domain" description="AB hydrolase-1" evidence="1">
    <location>
        <begin position="33"/>
        <end position="268"/>
    </location>
</feature>
<dbReference type="Pfam" id="PF00561">
    <property type="entry name" value="Abhydrolase_1"/>
    <property type="match status" value="1"/>
</dbReference>
<protein>
    <submittedName>
        <fullName evidence="2">Hydrolase (Alpha/beta fold)</fullName>
    </submittedName>
</protein>
<keyword evidence="3" id="KW-1185">Reference proteome</keyword>
<comment type="caution">
    <text evidence="2">The sequence shown here is derived from an EMBL/GenBank/DDBJ whole genome shotgun (WGS) entry which is preliminary data.</text>
</comment>
<name>A0A918G9N3_9ACTN</name>
<reference evidence="2" key="2">
    <citation type="submission" date="2020-09" db="EMBL/GenBank/DDBJ databases">
        <authorList>
            <person name="Sun Q."/>
            <person name="Ohkuma M."/>
        </authorList>
    </citation>
    <scope>NUCLEOTIDE SEQUENCE</scope>
    <source>
        <strain evidence="2">JCM 4386</strain>
    </source>
</reference>
<reference evidence="2" key="1">
    <citation type="journal article" date="2014" name="Int. J. Syst. Evol. Microbiol.">
        <title>Complete genome sequence of Corynebacterium casei LMG S-19264T (=DSM 44701T), isolated from a smear-ripened cheese.</title>
        <authorList>
            <consortium name="US DOE Joint Genome Institute (JGI-PGF)"/>
            <person name="Walter F."/>
            <person name="Albersmeier A."/>
            <person name="Kalinowski J."/>
            <person name="Ruckert C."/>
        </authorList>
    </citation>
    <scope>NUCLEOTIDE SEQUENCE</scope>
    <source>
        <strain evidence="2">JCM 4386</strain>
    </source>
</reference>
<dbReference type="InterPro" id="IPR000073">
    <property type="entry name" value="AB_hydrolase_1"/>
</dbReference>
<dbReference type="GO" id="GO:0016787">
    <property type="term" value="F:hydrolase activity"/>
    <property type="evidence" value="ECO:0007669"/>
    <property type="project" value="UniProtKB-KW"/>
</dbReference>
<evidence type="ECO:0000313" key="3">
    <source>
        <dbReference type="Proteomes" id="UP000606194"/>
    </source>
</evidence>
<dbReference type="Gene3D" id="3.40.50.1820">
    <property type="entry name" value="alpha/beta hydrolase"/>
    <property type="match status" value="1"/>
</dbReference>
<sequence>MSRTEPLMRRIPAAGVELAAEEYPVDAPKGTALFLHGGGQTRHSWKGAARTLARSGWRTFSLDTRGHGDSGWAPDGDYSMDVLVADLVGVAARAGEGDPRPPVLIGASMGGLTSLLAVGEGLVDARALVLVDVAPRMERDGAARVSGFMRRHVDGFATLEDVAAAVSEYNPHRRRPRSLEGLRKNVRLAEDGRWYWHWDPALVRPDADEPRRHPDPERLREAARRIDVPTLLVRAVQSDVLSEEGVRELLSLVPGSRAVDVAGTGHMVAGDDNDAFIDQVGRFLGTV</sequence>
<accession>A0A918G9N3</accession>
<dbReference type="PANTHER" id="PTHR43194">
    <property type="entry name" value="HYDROLASE ALPHA/BETA FOLD FAMILY"/>
    <property type="match status" value="1"/>
</dbReference>
<evidence type="ECO:0000259" key="1">
    <source>
        <dbReference type="Pfam" id="PF00561"/>
    </source>
</evidence>
<dbReference type="EMBL" id="BMTL01000045">
    <property type="protein sequence ID" value="GGS24817.1"/>
    <property type="molecule type" value="Genomic_DNA"/>
</dbReference>
<dbReference type="SUPFAM" id="SSF53474">
    <property type="entry name" value="alpha/beta-Hydrolases"/>
    <property type="match status" value="1"/>
</dbReference>
<dbReference type="RefSeq" id="WP_190153737.1">
    <property type="nucleotide sequence ID" value="NZ_BMTL01000045.1"/>
</dbReference>
<dbReference type="InterPro" id="IPR029058">
    <property type="entry name" value="AB_hydrolase_fold"/>
</dbReference>
<dbReference type="Proteomes" id="UP000606194">
    <property type="component" value="Unassembled WGS sequence"/>
</dbReference>
<dbReference type="PANTHER" id="PTHR43194:SF2">
    <property type="entry name" value="PEROXISOMAL MEMBRANE PROTEIN LPX1"/>
    <property type="match status" value="1"/>
</dbReference>